<dbReference type="EMBL" id="MFFT01000059">
    <property type="protein sequence ID" value="OGF22235.1"/>
    <property type="molecule type" value="Genomic_DNA"/>
</dbReference>
<evidence type="ECO:0000256" key="1">
    <source>
        <dbReference type="SAM" id="Phobius"/>
    </source>
</evidence>
<dbReference type="Proteomes" id="UP000176877">
    <property type="component" value="Unassembled WGS sequence"/>
</dbReference>
<reference evidence="2 3" key="1">
    <citation type="journal article" date="2016" name="Nat. Commun.">
        <title>Thousands of microbial genomes shed light on interconnected biogeochemical processes in an aquifer system.</title>
        <authorList>
            <person name="Anantharaman K."/>
            <person name="Brown C.T."/>
            <person name="Hug L.A."/>
            <person name="Sharon I."/>
            <person name="Castelle C.J."/>
            <person name="Probst A.J."/>
            <person name="Thomas B.C."/>
            <person name="Singh A."/>
            <person name="Wilkins M.J."/>
            <person name="Karaoz U."/>
            <person name="Brodie E.L."/>
            <person name="Williams K.H."/>
            <person name="Hubbard S.S."/>
            <person name="Banfield J.F."/>
        </authorList>
    </citation>
    <scope>NUCLEOTIDE SEQUENCE [LARGE SCALE GENOMIC DNA]</scope>
</reference>
<organism evidence="2 3">
    <name type="scientific">Candidatus Falkowbacteria bacterium RIFCSPHIGHO2_02_FULL_42_9</name>
    <dbReference type="NCBI Taxonomy" id="1797986"/>
    <lineage>
        <taxon>Bacteria</taxon>
        <taxon>Candidatus Falkowiibacteriota</taxon>
    </lineage>
</organism>
<name>A0A1F5S6B4_9BACT</name>
<accession>A0A1F5S6B4</accession>
<evidence type="ECO:0000313" key="2">
    <source>
        <dbReference type="EMBL" id="OGF22235.1"/>
    </source>
</evidence>
<proteinExistence type="predicted"/>
<keyword evidence="1" id="KW-0812">Transmembrane</keyword>
<comment type="caution">
    <text evidence="2">The sequence shown here is derived from an EMBL/GenBank/DDBJ whole genome shotgun (WGS) entry which is preliminary data.</text>
</comment>
<gene>
    <name evidence="2" type="ORF">A3D45_00760</name>
</gene>
<dbReference type="AlphaFoldDB" id="A0A1F5S6B4"/>
<feature type="transmembrane region" description="Helical" evidence="1">
    <location>
        <begin position="7"/>
        <end position="32"/>
    </location>
</feature>
<keyword evidence="1" id="KW-1133">Transmembrane helix</keyword>
<keyword evidence="1" id="KW-0472">Membrane</keyword>
<protein>
    <submittedName>
        <fullName evidence="2">Uncharacterized protein</fullName>
    </submittedName>
</protein>
<sequence>MKKVFKLLFIYFIVAIILLTLFYFGIGIYTLYDGDYFDYDNLLLKGRATTGLGYTSHCFIALFGCSSKESIVFKFSSKIITHDSNCSLKYIYSDETVTKDQYELSCYYIAAFRRNTMFADTYKEILDDINREKILNKGYKLPDKSNPIIKLAPNKQLN</sequence>
<evidence type="ECO:0000313" key="3">
    <source>
        <dbReference type="Proteomes" id="UP000176877"/>
    </source>
</evidence>